<comment type="caution">
    <text evidence="2">The sequence shown here is derived from an EMBL/GenBank/DDBJ whole genome shotgun (WGS) entry which is preliminary data.</text>
</comment>
<name>A0ABT3N7G7_9BACT</name>
<accession>A0ABT3N7G7</accession>
<dbReference type="RefSeq" id="WP_265424267.1">
    <property type="nucleotide sequence ID" value="NZ_JAPFPW010000004.1"/>
</dbReference>
<evidence type="ECO:0000256" key="1">
    <source>
        <dbReference type="SAM" id="SignalP"/>
    </source>
</evidence>
<evidence type="ECO:0000313" key="2">
    <source>
        <dbReference type="EMBL" id="MCW7753399.1"/>
    </source>
</evidence>
<reference evidence="2 3" key="1">
    <citation type="submission" date="2022-11" db="EMBL/GenBank/DDBJ databases">
        <title>Desulfobotulus tamanensis H1 sp. nov. - anaerobic, alkaliphilic, sulphate reducing bacterium isolated from terrestrial mud volcano.</title>
        <authorList>
            <person name="Frolova A."/>
            <person name="Merkel A.Y."/>
            <person name="Slobodkin A.I."/>
        </authorList>
    </citation>
    <scope>NUCLEOTIDE SEQUENCE [LARGE SCALE GENOMIC DNA]</scope>
    <source>
        <strain evidence="2 3">H1</strain>
    </source>
</reference>
<proteinExistence type="predicted"/>
<evidence type="ECO:0000313" key="3">
    <source>
        <dbReference type="Proteomes" id="UP001209681"/>
    </source>
</evidence>
<dbReference type="Proteomes" id="UP001209681">
    <property type="component" value="Unassembled WGS sequence"/>
</dbReference>
<keyword evidence="1" id="KW-0732">Signal</keyword>
<keyword evidence="3" id="KW-1185">Reference proteome</keyword>
<feature type="signal peptide" evidence="1">
    <location>
        <begin position="1"/>
        <end position="27"/>
    </location>
</feature>
<protein>
    <submittedName>
        <fullName evidence="2">Uncharacterized protein</fullName>
    </submittedName>
</protein>
<organism evidence="2 3">
    <name type="scientific">Desulfobotulus pelophilus</name>
    <dbReference type="NCBI Taxonomy" id="2823377"/>
    <lineage>
        <taxon>Bacteria</taxon>
        <taxon>Pseudomonadati</taxon>
        <taxon>Thermodesulfobacteriota</taxon>
        <taxon>Desulfobacteria</taxon>
        <taxon>Desulfobacterales</taxon>
        <taxon>Desulfobacteraceae</taxon>
        <taxon>Desulfobotulus</taxon>
    </lineage>
</organism>
<dbReference type="EMBL" id="JAPFPW010000004">
    <property type="protein sequence ID" value="MCW7753399.1"/>
    <property type="molecule type" value="Genomic_DNA"/>
</dbReference>
<feature type="chain" id="PRO_5045683444" evidence="1">
    <location>
        <begin position="28"/>
        <end position="144"/>
    </location>
</feature>
<gene>
    <name evidence="2" type="ORF">OOT00_05290</name>
</gene>
<sequence>MKTIKVLLFNALLAPALILMAVPASHAASGTYIDCIHGCPDLIVCTNCCNQVFSSILATCDASRDQCEALCPPGNMDCLDACMRARNNCLMRDRRDFSCPQWVEGSSKSGLGSGTGTDIFFKRSAPQSGMSMKSSQCQACHGDW</sequence>